<name>A0A8S4A816_9TELE</name>
<feature type="transmembrane region" description="Helical" evidence="1">
    <location>
        <begin position="12"/>
        <end position="31"/>
    </location>
</feature>
<feature type="non-terminal residue" evidence="2">
    <location>
        <position position="1"/>
    </location>
</feature>
<sequence>MLSHLEQQSCSRLLFVDCILAFNTIIPDILIPKMNMLIKDFLSNRPQTVRIGPHFSTWILSTGVNLGIY</sequence>
<accession>A0A8S4A816</accession>
<gene>
    <name evidence="2" type="ORF">MMEN_LOCUS1027</name>
</gene>
<evidence type="ECO:0000313" key="2">
    <source>
        <dbReference type="EMBL" id="CAG5861615.1"/>
    </source>
</evidence>
<keyword evidence="3" id="KW-1185">Reference proteome</keyword>
<dbReference type="EMBL" id="CAJRST010000002">
    <property type="protein sequence ID" value="CAG5861615.1"/>
    <property type="molecule type" value="Genomic_DNA"/>
</dbReference>
<protein>
    <submittedName>
        <fullName evidence="2">(Atlantic silverside) hypothetical protein</fullName>
    </submittedName>
</protein>
<dbReference type="OrthoDB" id="445826at2759"/>
<dbReference type="AlphaFoldDB" id="A0A8S4A816"/>
<evidence type="ECO:0000256" key="1">
    <source>
        <dbReference type="SAM" id="Phobius"/>
    </source>
</evidence>
<keyword evidence="1" id="KW-1133">Transmembrane helix</keyword>
<keyword evidence="1" id="KW-0472">Membrane</keyword>
<organism evidence="2 3">
    <name type="scientific">Menidia menidia</name>
    <name type="common">Atlantic silverside</name>
    <dbReference type="NCBI Taxonomy" id="238744"/>
    <lineage>
        <taxon>Eukaryota</taxon>
        <taxon>Metazoa</taxon>
        <taxon>Chordata</taxon>
        <taxon>Craniata</taxon>
        <taxon>Vertebrata</taxon>
        <taxon>Euteleostomi</taxon>
        <taxon>Actinopterygii</taxon>
        <taxon>Neopterygii</taxon>
        <taxon>Teleostei</taxon>
        <taxon>Neoteleostei</taxon>
        <taxon>Acanthomorphata</taxon>
        <taxon>Ovalentaria</taxon>
        <taxon>Atherinomorphae</taxon>
        <taxon>Atheriniformes</taxon>
        <taxon>Atherinopsidae</taxon>
        <taxon>Menidiinae</taxon>
        <taxon>Menidia</taxon>
    </lineage>
</organism>
<proteinExistence type="predicted"/>
<reference evidence="2" key="1">
    <citation type="submission" date="2021-05" db="EMBL/GenBank/DDBJ databases">
        <authorList>
            <person name="Tigano A."/>
        </authorList>
    </citation>
    <scope>NUCLEOTIDE SEQUENCE</scope>
</reference>
<dbReference type="Proteomes" id="UP000677803">
    <property type="component" value="Unassembled WGS sequence"/>
</dbReference>
<evidence type="ECO:0000313" key="3">
    <source>
        <dbReference type="Proteomes" id="UP000677803"/>
    </source>
</evidence>
<keyword evidence="1" id="KW-0812">Transmembrane</keyword>
<comment type="caution">
    <text evidence="2">The sequence shown here is derived from an EMBL/GenBank/DDBJ whole genome shotgun (WGS) entry which is preliminary data.</text>
</comment>